<protein>
    <submittedName>
        <fullName evidence="6">G2740 protein</fullName>
    </submittedName>
</protein>
<dbReference type="InterPro" id="IPR032675">
    <property type="entry name" value="LRR_dom_sf"/>
</dbReference>
<comment type="caution">
    <text evidence="6">The sequence shown here is derived from an EMBL/GenBank/DDBJ whole genome shotgun (WGS) entry which is preliminary data.</text>
</comment>
<proteinExistence type="predicted"/>
<dbReference type="EMBL" id="CAXHTA020000004">
    <property type="protein sequence ID" value="CAL5220690.1"/>
    <property type="molecule type" value="Genomic_DNA"/>
</dbReference>
<dbReference type="SUPFAM" id="SSF52047">
    <property type="entry name" value="RNI-like"/>
    <property type="match status" value="1"/>
</dbReference>
<sequence length="559" mass="59978">MKLQSAEEMDSNGAVEHEALEELGTAGLDSSAPDDGCAAKKAKKKKKRRAQAANFKTDAARRFEVVVEQLKSREADDLWVSLGNCDIEDSKIASLTEALAQSATVTAVDLSRNNITASGAQALFEALKDGAAEDLIELDLRGNPFSVDDLNRLAYLWKSRKQLSVLVGAQKAQQPTVSLSPFALQANEVVEVEEIEGVAKDSSPVPANASPLVLQFFQMGEDDERPNGHASQTDEPDIDADTMALGLWKTVEELIGTEESSIAELGRMLREIAYQIQMEMDRCQLPMLDDTGLEDLKPHTLIAVQNLWQLPDVLDRVPPSVIWPISPAEAQVAVGTHRLGVAQILAQLASARALVLDEAMAKTGMLPKLVQLCFTHQGNNALHSTVASLLRAAFSSKISSLWQPMFRIGMGIEAGSAAFPASPPPLQRQLAAVGIAAADMPCSRRPPVAGFVIAVATMVKAAAADGHASGILQDHLQDDEEWMEFVEEGGAHQRLVLEQEGCLYCDPPRASQPSLLSCGGLMAAQHQNGNATTNGGSLFNCRELMGMLHIPQLTGSPQG</sequence>
<keyword evidence="3" id="KW-0433">Leucine-rich repeat</keyword>
<organism evidence="6 7">
    <name type="scientific">Coccomyxa viridis</name>
    <dbReference type="NCBI Taxonomy" id="1274662"/>
    <lineage>
        <taxon>Eukaryota</taxon>
        <taxon>Viridiplantae</taxon>
        <taxon>Chlorophyta</taxon>
        <taxon>core chlorophytes</taxon>
        <taxon>Trebouxiophyceae</taxon>
        <taxon>Trebouxiophyceae incertae sedis</taxon>
        <taxon>Coccomyxaceae</taxon>
        <taxon>Coccomyxa</taxon>
    </lineage>
</organism>
<evidence type="ECO:0000256" key="5">
    <source>
        <dbReference type="SAM" id="MobiDB-lite"/>
    </source>
</evidence>
<gene>
    <name evidence="6" type="primary">g2740</name>
    <name evidence="6" type="ORF">VP750_LOCUS2349</name>
</gene>
<keyword evidence="2" id="KW-0343">GTPase activation</keyword>
<dbReference type="Proteomes" id="UP001497392">
    <property type="component" value="Unassembled WGS sequence"/>
</dbReference>
<dbReference type="InterPro" id="IPR001611">
    <property type="entry name" value="Leu-rich_rpt"/>
</dbReference>
<comment type="subcellular location">
    <subcellularLocation>
        <location evidence="1">Cytoplasm</location>
        <location evidence="1">Cytoskeleton</location>
        <location evidence="1">Cilium axoneme</location>
    </subcellularLocation>
</comment>
<evidence type="ECO:0000313" key="6">
    <source>
        <dbReference type="EMBL" id="CAL5220690.1"/>
    </source>
</evidence>
<evidence type="ECO:0000313" key="7">
    <source>
        <dbReference type="Proteomes" id="UP001497392"/>
    </source>
</evidence>
<keyword evidence="7" id="KW-1185">Reference proteome</keyword>
<keyword evidence="4" id="KW-0677">Repeat</keyword>
<name>A0ABP1FL41_9CHLO</name>
<evidence type="ECO:0000256" key="2">
    <source>
        <dbReference type="ARBA" id="ARBA00022468"/>
    </source>
</evidence>
<evidence type="ECO:0000256" key="1">
    <source>
        <dbReference type="ARBA" id="ARBA00004430"/>
    </source>
</evidence>
<evidence type="ECO:0000256" key="4">
    <source>
        <dbReference type="ARBA" id="ARBA00022737"/>
    </source>
</evidence>
<dbReference type="Gene3D" id="3.80.10.10">
    <property type="entry name" value="Ribonuclease Inhibitor"/>
    <property type="match status" value="1"/>
</dbReference>
<dbReference type="Pfam" id="PF13516">
    <property type="entry name" value="LRR_6"/>
    <property type="match status" value="1"/>
</dbReference>
<dbReference type="InterPro" id="IPR027038">
    <property type="entry name" value="RanGap"/>
</dbReference>
<accession>A0ABP1FL41</accession>
<reference evidence="6 7" key="1">
    <citation type="submission" date="2024-06" db="EMBL/GenBank/DDBJ databases">
        <authorList>
            <person name="Kraege A."/>
            <person name="Thomma B."/>
        </authorList>
    </citation>
    <scope>NUCLEOTIDE SEQUENCE [LARGE SCALE GENOMIC DNA]</scope>
</reference>
<dbReference type="PANTHER" id="PTHR24113:SF12">
    <property type="entry name" value="RAN GTPASE-ACTIVATING PROTEIN 1"/>
    <property type="match status" value="1"/>
</dbReference>
<evidence type="ECO:0000256" key="3">
    <source>
        <dbReference type="ARBA" id="ARBA00022614"/>
    </source>
</evidence>
<feature type="region of interest" description="Disordered" evidence="5">
    <location>
        <begin position="1"/>
        <end position="53"/>
    </location>
</feature>
<dbReference type="PANTHER" id="PTHR24113">
    <property type="entry name" value="RAN GTPASE-ACTIVATING PROTEIN 1"/>
    <property type="match status" value="1"/>
</dbReference>
<feature type="compositionally biased region" description="Basic residues" evidence="5">
    <location>
        <begin position="40"/>
        <end position="50"/>
    </location>
</feature>